<organism evidence="2 3">
    <name type="scientific">Pleurodeles waltl</name>
    <name type="common">Iberian ribbed newt</name>
    <dbReference type="NCBI Taxonomy" id="8319"/>
    <lineage>
        <taxon>Eukaryota</taxon>
        <taxon>Metazoa</taxon>
        <taxon>Chordata</taxon>
        <taxon>Craniata</taxon>
        <taxon>Vertebrata</taxon>
        <taxon>Euteleostomi</taxon>
        <taxon>Amphibia</taxon>
        <taxon>Batrachia</taxon>
        <taxon>Caudata</taxon>
        <taxon>Salamandroidea</taxon>
        <taxon>Salamandridae</taxon>
        <taxon>Pleurodelinae</taxon>
        <taxon>Pleurodeles</taxon>
    </lineage>
</organism>
<keyword evidence="3" id="KW-1185">Reference proteome</keyword>
<comment type="caution">
    <text evidence="2">The sequence shown here is derived from an EMBL/GenBank/DDBJ whole genome shotgun (WGS) entry which is preliminary data.</text>
</comment>
<gene>
    <name evidence="2" type="ORF">NDU88_001113</name>
</gene>
<name>A0AAV7LAJ0_PLEWA</name>
<dbReference type="EMBL" id="JANPWB010000015">
    <property type="protein sequence ID" value="KAJ1087954.1"/>
    <property type="molecule type" value="Genomic_DNA"/>
</dbReference>
<feature type="region of interest" description="Disordered" evidence="1">
    <location>
        <begin position="40"/>
        <end position="70"/>
    </location>
</feature>
<dbReference type="AlphaFoldDB" id="A0AAV7LAJ0"/>
<evidence type="ECO:0000256" key="1">
    <source>
        <dbReference type="SAM" id="MobiDB-lite"/>
    </source>
</evidence>
<dbReference type="Proteomes" id="UP001066276">
    <property type="component" value="Chromosome 11"/>
</dbReference>
<evidence type="ECO:0000313" key="2">
    <source>
        <dbReference type="EMBL" id="KAJ1087954.1"/>
    </source>
</evidence>
<reference evidence="2" key="1">
    <citation type="journal article" date="2022" name="bioRxiv">
        <title>Sequencing and chromosome-scale assembly of the giantPleurodeles waltlgenome.</title>
        <authorList>
            <person name="Brown T."/>
            <person name="Elewa A."/>
            <person name="Iarovenko S."/>
            <person name="Subramanian E."/>
            <person name="Araus A.J."/>
            <person name="Petzold A."/>
            <person name="Susuki M."/>
            <person name="Suzuki K.-i.T."/>
            <person name="Hayashi T."/>
            <person name="Toyoda A."/>
            <person name="Oliveira C."/>
            <person name="Osipova E."/>
            <person name="Leigh N.D."/>
            <person name="Simon A."/>
            <person name="Yun M.H."/>
        </authorList>
    </citation>
    <scope>NUCLEOTIDE SEQUENCE</scope>
    <source>
        <strain evidence="2">20211129_DDA</strain>
        <tissue evidence="2">Liver</tissue>
    </source>
</reference>
<accession>A0AAV7LAJ0</accession>
<evidence type="ECO:0000313" key="3">
    <source>
        <dbReference type="Proteomes" id="UP001066276"/>
    </source>
</evidence>
<protein>
    <submittedName>
        <fullName evidence="2">Uncharacterized protein</fullName>
    </submittedName>
</protein>
<proteinExistence type="predicted"/>
<sequence length="70" mass="7671">MVMYAGGDGQHRSEKGYMACHHQGRVDPGGLRLAEHELSEMVGRPDAGHGRRQRPSLGWPPNEKGVPVEP</sequence>